<dbReference type="RefSeq" id="WP_252797580.1">
    <property type="nucleotide sequence ID" value="NZ_CP097118.1"/>
</dbReference>
<feature type="transmembrane region" description="Helical" evidence="1">
    <location>
        <begin position="37"/>
        <end position="56"/>
    </location>
</feature>
<evidence type="ECO:0000313" key="2">
    <source>
        <dbReference type="EMBL" id="USS88294.1"/>
    </source>
</evidence>
<dbReference type="Proteomes" id="UP001057025">
    <property type="component" value="Chromosome"/>
</dbReference>
<dbReference type="EMBL" id="CP097118">
    <property type="protein sequence ID" value="USS88294.1"/>
    <property type="molecule type" value="Genomic_DNA"/>
</dbReference>
<accession>A0ABY5BX34</accession>
<gene>
    <name evidence="2" type="ORF">M3M39_02105</name>
</gene>
<reference evidence="2" key="1">
    <citation type="submission" date="2022-05" db="EMBL/GenBank/DDBJ databases">
        <authorList>
            <person name="Oliphant S.A."/>
            <person name="Watson-Haigh N.S."/>
            <person name="Sumby K.M."/>
            <person name="Gardner J.M."/>
            <person name="Jiranek V."/>
        </authorList>
    </citation>
    <scope>NUCLEOTIDE SEQUENCE</scope>
    <source>
        <strain evidence="2">KI11_C11</strain>
    </source>
</reference>
<evidence type="ECO:0000313" key="3">
    <source>
        <dbReference type="Proteomes" id="UP001057025"/>
    </source>
</evidence>
<keyword evidence="1" id="KW-0812">Transmembrane</keyword>
<sequence>MKFKRLNGWTLLTLGLFLGGNALLSLAVFHSDMATFWRSEIAAVVMVLVPLAVSWFGIRIGLYVLALVQALYVVGYCNAIYRLFQLPHLTWPLRIGSLVFVVVALGALLYWFRLAWQARQALTQERVQRYLKFRK</sequence>
<feature type="transmembrane region" description="Helical" evidence="1">
    <location>
        <begin position="63"/>
        <end position="81"/>
    </location>
</feature>
<keyword evidence="1" id="KW-0472">Membrane</keyword>
<evidence type="ECO:0000256" key="1">
    <source>
        <dbReference type="SAM" id="Phobius"/>
    </source>
</evidence>
<organism evidence="2 3">
    <name type="scientific">Fructilactobacillus hinvesii</name>
    <dbReference type="NCBI Taxonomy" id="2940300"/>
    <lineage>
        <taxon>Bacteria</taxon>
        <taxon>Bacillati</taxon>
        <taxon>Bacillota</taxon>
        <taxon>Bacilli</taxon>
        <taxon>Lactobacillales</taxon>
        <taxon>Lactobacillaceae</taxon>
        <taxon>Fructilactobacillus</taxon>
    </lineage>
</organism>
<feature type="transmembrane region" description="Helical" evidence="1">
    <location>
        <begin position="93"/>
        <end position="112"/>
    </location>
</feature>
<protein>
    <recommendedName>
        <fullName evidence="4">DUF3021 family protein</fullName>
    </recommendedName>
</protein>
<keyword evidence="3" id="KW-1185">Reference proteome</keyword>
<proteinExistence type="predicted"/>
<name>A0ABY5BX34_9LACO</name>
<evidence type="ECO:0008006" key="4">
    <source>
        <dbReference type="Google" id="ProtNLM"/>
    </source>
</evidence>
<keyword evidence="1" id="KW-1133">Transmembrane helix</keyword>